<evidence type="ECO:0000256" key="2">
    <source>
        <dbReference type="SAM" id="MobiDB-lite"/>
    </source>
</evidence>
<dbReference type="GO" id="GO:0003676">
    <property type="term" value="F:nucleic acid binding"/>
    <property type="evidence" value="ECO:0007669"/>
    <property type="project" value="InterPro"/>
</dbReference>
<feature type="region of interest" description="Disordered" evidence="2">
    <location>
        <begin position="1"/>
        <end position="31"/>
    </location>
</feature>
<proteinExistence type="predicted"/>
<gene>
    <name evidence="4" type="ORF">FOZ60_014489</name>
</gene>
<dbReference type="Proteomes" id="UP000541610">
    <property type="component" value="Unassembled WGS sequence"/>
</dbReference>
<keyword evidence="1" id="KW-0862">Zinc</keyword>
<evidence type="ECO:0000259" key="3">
    <source>
        <dbReference type="PROSITE" id="PS50158"/>
    </source>
</evidence>
<evidence type="ECO:0000313" key="5">
    <source>
        <dbReference type="Proteomes" id="UP000541610"/>
    </source>
</evidence>
<evidence type="ECO:0000313" key="4">
    <source>
        <dbReference type="EMBL" id="KAF4679795.1"/>
    </source>
</evidence>
<keyword evidence="1" id="KW-0479">Metal-binding</keyword>
<dbReference type="InterPro" id="IPR036875">
    <property type="entry name" value="Znf_CCHC_sf"/>
</dbReference>
<dbReference type="InterPro" id="IPR001878">
    <property type="entry name" value="Znf_CCHC"/>
</dbReference>
<dbReference type="EMBL" id="JABANP010000688">
    <property type="protein sequence ID" value="KAF4679795.1"/>
    <property type="molecule type" value="Genomic_DNA"/>
</dbReference>
<feature type="compositionally biased region" description="Polar residues" evidence="2">
    <location>
        <begin position="265"/>
        <end position="282"/>
    </location>
</feature>
<protein>
    <recommendedName>
        <fullName evidence="3">CCHC-type domain-containing protein</fullName>
    </recommendedName>
</protein>
<dbReference type="OrthoDB" id="10407710at2759"/>
<organism evidence="4 5">
    <name type="scientific">Perkinsus olseni</name>
    <name type="common">Perkinsus atlanticus</name>
    <dbReference type="NCBI Taxonomy" id="32597"/>
    <lineage>
        <taxon>Eukaryota</taxon>
        <taxon>Sar</taxon>
        <taxon>Alveolata</taxon>
        <taxon>Perkinsozoa</taxon>
        <taxon>Perkinsea</taxon>
        <taxon>Perkinsida</taxon>
        <taxon>Perkinsidae</taxon>
        <taxon>Perkinsus</taxon>
    </lineage>
</organism>
<dbReference type="SMART" id="SM00343">
    <property type="entry name" value="ZnF_C2HC"/>
    <property type="match status" value="1"/>
</dbReference>
<name>A0A7J6N7K7_PEROL</name>
<dbReference type="SUPFAM" id="SSF57756">
    <property type="entry name" value="Retrovirus zinc finger-like domains"/>
    <property type="match status" value="1"/>
</dbReference>
<sequence>MAEIEEQSKTVAPCPTFSGDDGNQPGTQLDPSLGFERWHSKFCTYLQLKGITDPGPQAPEGDRNRFEAKRVGHLKNFLRGSASNLVYGLSHADQGSYNRILAALREAYSLNPHTAWQAFKSRVLRSGEVVDSLLAALRSLLSLAAPSLTGVDAERLLKLQFVAALPDESLMKNQVLARDLVTTPLTELLQTAKSFTKPPGSQSNVVAPPDPPLMAATFYGKGKKGFGKGASKGRSGKPFFPYGKGKGISTTVASSQFGPRGQRWPFSSQAQPSGKSFNSSPVPTRRWYQDGKGNWQQPITSKVCWTCHQPGHLQRNCPSFGVAAALWEEQEES</sequence>
<dbReference type="AlphaFoldDB" id="A0A7J6N7K7"/>
<dbReference type="Gene3D" id="4.10.60.10">
    <property type="entry name" value="Zinc finger, CCHC-type"/>
    <property type="match status" value="1"/>
</dbReference>
<keyword evidence="1" id="KW-0863">Zinc-finger</keyword>
<feature type="region of interest" description="Disordered" evidence="2">
    <location>
        <begin position="258"/>
        <end position="293"/>
    </location>
</feature>
<comment type="caution">
    <text evidence="4">The sequence shown here is derived from an EMBL/GenBank/DDBJ whole genome shotgun (WGS) entry which is preliminary data.</text>
</comment>
<dbReference type="PROSITE" id="PS50158">
    <property type="entry name" value="ZF_CCHC"/>
    <property type="match status" value="1"/>
</dbReference>
<feature type="domain" description="CCHC-type" evidence="3">
    <location>
        <begin position="304"/>
        <end position="319"/>
    </location>
</feature>
<accession>A0A7J6N7K7</accession>
<dbReference type="GO" id="GO:0008270">
    <property type="term" value="F:zinc ion binding"/>
    <property type="evidence" value="ECO:0007669"/>
    <property type="project" value="UniProtKB-KW"/>
</dbReference>
<reference evidence="4 5" key="1">
    <citation type="submission" date="2020-04" db="EMBL/GenBank/DDBJ databases">
        <title>Perkinsus olseni comparative genomics.</title>
        <authorList>
            <person name="Bogema D.R."/>
        </authorList>
    </citation>
    <scope>NUCLEOTIDE SEQUENCE [LARGE SCALE GENOMIC DNA]</scope>
    <source>
        <strain evidence="4">00978-12</strain>
    </source>
</reference>
<evidence type="ECO:0000256" key="1">
    <source>
        <dbReference type="PROSITE-ProRule" id="PRU00047"/>
    </source>
</evidence>